<evidence type="ECO:0000313" key="1">
    <source>
        <dbReference type="EMBL" id="UZF89999.1"/>
    </source>
</evidence>
<dbReference type="EMBL" id="CP102775">
    <property type="protein sequence ID" value="UZF89999.1"/>
    <property type="molecule type" value="Genomic_DNA"/>
</dbReference>
<accession>A0A9E8CS92</accession>
<gene>
    <name evidence="1" type="ORF">NWE54_27265</name>
</gene>
<dbReference type="Gene3D" id="3.40.190.10">
    <property type="entry name" value="Periplasmic binding protein-like II"/>
    <property type="match status" value="1"/>
</dbReference>
<dbReference type="AlphaFoldDB" id="A0A9E8CS92"/>
<keyword evidence="1" id="KW-0614">Plasmid</keyword>
<name>A0A9E8CS92_9HYPH</name>
<reference evidence="1" key="1">
    <citation type="submission" date="2022-08" db="EMBL/GenBank/DDBJ databases">
        <title>Complete Genome Sequences of 2 Bosea sp. soil isolates.</title>
        <authorList>
            <person name="Alvarez Arevalo M."/>
            <person name="Sterndorff E.B."/>
            <person name="Faurdal D."/>
            <person name="Joergensen T.S."/>
            <person name="Weber T."/>
        </authorList>
    </citation>
    <scope>NUCLEOTIDE SEQUENCE</scope>
    <source>
        <strain evidence="1">NBC_00436</strain>
        <plasmid evidence="1">pNBC436</plasmid>
    </source>
</reference>
<sequence>MIKDRLGRSLVVRMTFPPAQVQRTSRDEMAAAPIDRTIARGHSGVRRFGAENAAAQLVIWGSTGLGELAGERPAPDLAIKLVNDGFARDHKRAKNITLPAGASWRNQAFGISAEPR</sequence>
<protein>
    <submittedName>
        <fullName evidence="1">Uncharacterized protein</fullName>
    </submittedName>
</protein>
<proteinExistence type="predicted"/>
<geneLocation type="plasmid" evidence="1">
    <name>pNBC436</name>
</geneLocation>
<organism evidence="1">
    <name type="scientific">Bosea sp. NBC_00436</name>
    <dbReference type="NCBI Taxonomy" id="2969620"/>
    <lineage>
        <taxon>Bacteria</taxon>
        <taxon>Pseudomonadati</taxon>
        <taxon>Pseudomonadota</taxon>
        <taxon>Alphaproteobacteria</taxon>
        <taxon>Hyphomicrobiales</taxon>
        <taxon>Boseaceae</taxon>
        <taxon>Bosea</taxon>
    </lineage>
</organism>